<accession>A0A2N9YIJ4</accession>
<feature type="transmembrane region" description="Helical" evidence="6">
    <location>
        <begin position="367"/>
        <end position="385"/>
    </location>
</feature>
<evidence type="ECO:0000256" key="6">
    <source>
        <dbReference type="SAM" id="Phobius"/>
    </source>
</evidence>
<keyword evidence="9" id="KW-1185">Reference proteome</keyword>
<keyword evidence="2" id="KW-1003">Cell membrane</keyword>
<keyword evidence="5 6" id="KW-0472">Membrane</keyword>
<dbReference type="AlphaFoldDB" id="A0A2N9YIJ4"/>
<name>A0A2N9YIJ4_9GAMM</name>
<feature type="domain" description="Major facilitator superfamily (MFS) profile" evidence="7">
    <location>
        <begin position="8"/>
        <end position="392"/>
    </location>
</feature>
<organism evidence="8 9">
    <name type="scientific">Beggiatoa leptomitoformis</name>
    <dbReference type="NCBI Taxonomy" id="288004"/>
    <lineage>
        <taxon>Bacteria</taxon>
        <taxon>Pseudomonadati</taxon>
        <taxon>Pseudomonadota</taxon>
        <taxon>Gammaproteobacteria</taxon>
        <taxon>Thiotrichales</taxon>
        <taxon>Thiotrichaceae</taxon>
        <taxon>Beggiatoa</taxon>
    </lineage>
</organism>
<protein>
    <submittedName>
        <fullName evidence="8">MFS transporter</fullName>
    </submittedName>
</protein>
<dbReference type="Gene3D" id="1.20.1250.20">
    <property type="entry name" value="MFS general substrate transporter like domains"/>
    <property type="match status" value="1"/>
</dbReference>
<keyword evidence="3 6" id="KW-0812">Transmembrane</keyword>
<dbReference type="RefSeq" id="WP_083991452.1">
    <property type="nucleotide sequence ID" value="NZ_CP012373.2"/>
</dbReference>
<dbReference type="OrthoDB" id="9812221at2"/>
<dbReference type="GO" id="GO:0022857">
    <property type="term" value="F:transmembrane transporter activity"/>
    <property type="evidence" value="ECO:0007669"/>
    <property type="project" value="InterPro"/>
</dbReference>
<keyword evidence="4 6" id="KW-1133">Transmembrane helix</keyword>
<dbReference type="STRING" id="288004.AL038_06500"/>
<dbReference type="InterPro" id="IPR011701">
    <property type="entry name" value="MFS"/>
</dbReference>
<feature type="transmembrane region" description="Helical" evidence="6">
    <location>
        <begin position="271"/>
        <end position="288"/>
    </location>
</feature>
<evidence type="ECO:0000259" key="7">
    <source>
        <dbReference type="PROSITE" id="PS50850"/>
    </source>
</evidence>
<dbReference type="GO" id="GO:0005886">
    <property type="term" value="C:plasma membrane"/>
    <property type="evidence" value="ECO:0007669"/>
    <property type="project" value="UniProtKB-SubCell"/>
</dbReference>
<evidence type="ECO:0000256" key="3">
    <source>
        <dbReference type="ARBA" id="ARBA00022692"/>
    </source>
</evidence>
<dbReference type="KEGG" id="blep:AL038_06500"/>
<gene>
    <name evidence="8" type="ORF">BLE401_17805</name>
</gene>
<dbReference type="SUPFAM" id="SSF103473">
    <property type="entry name" value="MFS general substrate transporter"/>
    <property type="match status" value="1"/>
</dbReference>
<feature type="transmembrane region" description="Helical" evidence="6">
    <location>
        <begin position="332"/>
        <end position="355"/>
    </location>
</feature>
<reference evidence="9" key="1">
    <citation type="submission" date="2016-12" db="EMBL/GenBank/DDBJ databases">
        <title>Complete Genome Sequence of Beggiatoa leptomitiformis D-401.</title>
        <authorList>
            <person name="Fomenkov A."/>
            <person name="Vincze T."/>
            <person name="Grabovich M."/>
            <person name="Anton B.P."/>
            <person name="Dubinina G."/>
            <person name="Orlova M."/>
            <person name="Belousova E."/>
            <person name="Roberts R.J."/>
        </authorList>
    </citation>
    <scope>NUCLEOTIDE SEQUENCE [LARGE SCALE GENOMIC DNA]</scope>
    <source>
        <strain evidence="9">D-401</strain>
    </source>
</reference>
<evidence type="ECO:0000256" key="5">
    <source>
        <dbReference type="ARBA" id="ARBA00023136"/>
    </source>
</evidence>
<dbReference type="InterPro" id="IPR036259">
    <property type="entry name" value="MFS_trans_sf"/>
</dbReference>
<evidence type="ECO:0000256" key="2">
    <source>
        <dbReference type="ARBA" id="ARBA00022475"/>
    </source>
</evidence>
<dbReference type="PANTHER" id="PTHR43124">
    <property type="entry name" value="PURINE EFFLUX PUMP PBUE"/>
    <property type="match status" value="1"/>
</dbReference>
<evidence type="ECO:0000256" key="4">
    <source>
        <dbReference type="ARBA" id="ARBA00022989"/>
    </source>
</evidence>
<dbReference type="PROSITE" id="PS50850">
    <property type="entry name" value="MFS"/>
    <property type="match status" value="1"/>
</dbReference>
<dbReference type="InterPro" id="IPR050189">
    <property type="entry name" value="MFS_Efflux_Transporters"/>
</dbReference>
<feature type="transmembrane region" description="Helical" evidence="6">
    <location>
        <begin position="103"/>
        <end position="124"/>
    </location>
</feature>
<dbReference type="Pfam" id="PF07690">
    <property type="entry name" value="MFS_1"/>
    <property type="match status" value="1"/>
</dbReference>
<feature type="transmembrane region" description="Helical" evidence="6">
    <location>
        <begin position="78"/>
        <end position="97"/>
    </location>
</feature>
<proteinExistence type="predicted"/>
<comment type="subcellular location">
    <subcellularLocation>
        <location evidence="1">Cell membrane</location>
        <topology evidence="1">Multi-pass membrane protein</topology>
    </subcellularLocation>
</comment>
<evidence type="ECO:0000256" key="1">
    <source>
        <dbReference type="ARBA" id="ARBA00004651"/>
    </source>
</evidence>
<sequence length="408" mass="44589">MSGLMFVIVLTITAIQFINIMDFMMIMPLGADIVTGLNIATAQMGLIGSVHKGAAAFSALFCIFVLDRFSRRQAMLCSLAGLLSGIAITACAENLYSLLLGRLIAGLFSAPVTALAIALVIYHIPAQRRGYALSVVMTAFSLVTIVGIPASLELAQLEYWRLPFFILFAMGLFVLLVAYRYLPRQCDIFRVNMTFSLLYTQFRQKSGLLYLTTALTMFTGFLLIPHLSIYLQYNLAYPRESLGFLYLCGGIASFLAVQSSGYLVNRVGFPLLAFCGSLLLLFVLYQGFLNSPHSSHILPLFVGFMVALALRNVATTNWVAQHSATTRCSGFIALNAAIQHIASALGSLFSGYLLHPLPTGELVGMPIVASIAMLTASTLPILIWLSCYRDAQRLVTLPYLPSQERICP</sequence>
<feature type="transmembrane region" description="Helical" evidence="6">
    <location>
        <begin position="208"/>
        <end position="231"/>
    </location>
</feature>
<feature type="transmembrane region" description="Helical" evidence="6">
    <location>
        <begin position="46"/>
        <end position="66"/>
    </location>
</feature>
<dbReference type="Proteomes" id="UP000234271">
    <property type="component" value="Chromosome"/>
</dbReference>
<dbReference type="PANTHER" id="PTHR43124:SF3">
    <property type="entry name" value="CHLORAMPHENICOL EFFLUX PUMP RV0191"/>
    <property type="match status" value="1"/>
</dbReference>
<feature type="transmembrane region" description="Helical" evidence="6">
    <location>
        <begin position="243"/>
        <end position="264"/>
    </location>
</feature>
<feature type="transmembrane region" description="Helical" evidence="6">
    <location>
        <begin position="131"/>
        <end position="152"/>
    </location>
</feature>
<dbReference type="InterPro" id="IPR020846">
    <property type="entry name" value="MFS_dom"/>
</dbReference>
<feature type="transmembrane region" description="Helical" evidence="6">
    <location>
        <begin position="164"/>
        <end position="182"/>
    </location>
</feature>
<evidence type="ECO:0000313" key="8">
    <source>
        <dbReference type="EMBL" id="AUI70371.1"/>
    </source>
</evidence>
<evidence type="ECO:0000313" key="9">
    <source>
        <dbReference type="Proteomes" id="UP000234271"/>
    </source>
</evidence>
<dbReference type="EMBL" id="CP018889">
    <property type="protein sequence ID" value="AUI70371.1"/>
    <property type="molecule type" value="Genomic_DNA"/>
</dbReference>